<reference evidence="3 4" key="1">
    <citation type="submission" date="2020-08" db="EMBL/GenBank/DDBJ databases">
        <title>Genomic Encyclopedia of Type Strains, Phase IV (KMG-IV): sequencing the most valuable type-strain genomes for metagenomic binning, comparative biology and taxonomic classification.</title>
        <authorList>
            <person name="Goeker M."/>
        </authorList>
    </citation>
    <scope>NUCLEOTIDE SEQUENCE [LARGE SCALE GENOMIC DNA]</scope>
    <source>
        <strain evidence="3 4">DSM 101015</strain>
    </source>
</reference>
<dbReference type="RefSeq" id="WP_025055450.1">
    <property type="nucleotide sequence ID" value="NZ_JACIFU010000001.1"/>
</dbReference>
<dbReference type="EMBL" id="JACIFU010000001">
    <property type="protein sequence ID" value="MBB4172458.1"/>
    <property type="molecule type" value="Genomic_DNA"/>
</dbReference>
<dbReference type="AlphaFoldDB" id="A0A7W6M5H7"/>
<evidence type="ECO:0000256" key="1">
    <source>
        <dbReference type="SAM" id="Phobius"/>
    </source>
</evidence>
<sequence>MTPTDILTPIVLILAFVGFVWCLRVYLWVTIALTAVLAIFFAQQFSLDVITPFHWAGFAIVVIFALGAVSFLPERRVKAVKPGNKSGGKGREVVIDGTNVMYWDGEADLNTLKSVVDFFLSRNTIPIVFLDASSRHHLGDKSLNEKGFAKALGLTRDRVMVCPAQTEADAFILKFAKEEGLPIVSNDRFGDRAQQAKGIKLIKGLFVRGKPILEGL</sequence>
<dbReference type="Proteomes" id="UP000565745">
    <property type="component" value="Unassembled WGS sequence"/>
</dbReference>
<comment type="caution">
    <text evidence="3">The sequence shown here is derived from an EMBL/GenBank/DDBJ whole genome shotgun (WGS) entry which is preliminary data.</text>
</comment>
<name>A0A7W6M5H7_9RHOB</name>
<accession>A0A7W6M5H7</accession>
<dbReference type="OrthoDB" id="5196680at2"/>
<feature type="transmembrane region" description="Helical" evidence="1">
    <location>
        <begin position="53"/>
        <end position="72"/>
    </location>
</feature>
<dbReference type="Gene3D" id="3.40.50.11980">
    <property type="match status" value="1"/>
</dbReference>
<feature type="transmembrane region" description="Helical" evidence="1">
    <location>
        <begin position="28"/>
        <end position="47"/>
    </location>
</feature>
<keyword evidence="1" id="KW-1133">Transmembrane helix</keyword>
<evidence type="ECO:0000313" key="4">
    <source>
        <dbReference type="Proteomes" id="UP000565745"/>
    </source>
</evidence>
<evidence type="ECO:0000313" key="3">
    <source>
        <dbReference type="EMBL" id="MBB4172458.1"/>
    </source>
</evidence>
<evidence type="ECO:0000259" key="2">
    <source>
        <dbReference type="Pfam" id="PF11977"/>
    </source>
</evidence>
<gene>
    <name evidence="3" type="ORF">GGR93_000219</name>
</gene>
<dbReference type="InterPro" id="IPR021869">
    <property type="entry name" value="RNase_Zc3h12_NYN"/>
</dbReference>
<feature type="transmembrane region" description="Helical" evidence="1">
    <location>
        <begin position="6"/>
        <end position="23"/>
    </location>
</feature>
<keyword evidence="4" id="KW-1185">Reference proteome</keyword>
<organism evidence="3 4">
    <name type="scientific">Sulfitobacter noctilucicola</name>
    <dbReference type="NCBI Taxonomy" id="1342301"/>
    <lineage>
        <taxon>Bacteria</taxon>
        <taxon>Pseudomonadati</taxon>
        <taxon>Pseudomonadota</taxon>
        <taxon>Alphaproteobacteria</taxon>
        <taxon>Rhodobacterales</taxon>
        <taxon>Roseobacteraceae</taxon>
        <taxon>Sulfitobacter</taxon>
    </lineage>
</organism>
<protein>
    <recommendedName>
        <fullName evidence="2">RNase NYN domain-containing protein</fullName>
    </recommendedName>
</protein>
<keyword evidence="1" id="KW-0472">Membrane</keyword>
<proteinExistence type="predicted"/>
<keyword evidence="1" id="KW-0812">Transmembrane</keyword>
<feature type="domain" description="RNase NYN" evidence="2">
    <location>
        <begin position="91"/>
        <end position="197"/>
    </location>
</feature>
<dbReference type="Pfam" id="PF11977">
    <property type="entry name" value="RNase_Zc3h12a"/>
    <property type="match status" value="1"/>
</dbReference>